<evidence type="ECO:0000259" key="1">
    <source>
        <dbReference type="Pfam" id="PF00248"/>
    </source>
</evidence>
<sequence>MQYRNLLNSKLKLSEIGLGCASYWGKKHFSEKKAIDVVHHAIDSGVNYFDTGHSYSGGHAEIRLGKALRSKALQCKATQSQELIISSKVGTRVGTMGRVYKDFSAAWIKQSCDQSLRQLQVDHLPIFFLHGPNPEDFNEDVYQALNELKQAGKIGLFGVNAFDDNIIELAVESEQFQAVMLDYNIFTAQRSQTLESLHQRGVDVMVAGAIAGGLYDRRFKQFKGLKSIWYWLRALKNNKALMQQAKRFDFLNDQPSATAIQLALAYVLNNQQFCSALVGTTSVAHLDEILQTDINQLNAELISQITTIQTAMGS</sequence>
<protein>
    <recommendedName>
        <fullName evidence="1">NADP-dependent oxidoreductase domain-containing protein</fullName>
    </recommendedName>
</protein>
<name>A0A3B0W1P7_9ZZZZ</name>
<evidence type="ECO:0000313" key="2">
    <source>
        <dbReference type="EMBL" id="VAW45192.1"/>
    </source>
</evidence>
<dbReference type="Gene3D" id="3.20.20.100">
    <property type="entry name" value="NADP-dependent oxidoreductase domain"/>
    <property type="match status" value="1"/>
</dbReference>
<dbReference type="PANTHER" id="PTHR43312:SF1">
    <property type="entry name" value="NADP-DEPENDENT OXIDOREDUCTASE DOMAIN-CONTAINING PROTEIN"/>
    <property type="match status" value="1"/>
</dbReference>
<dbReference type="InterPro" id="IPR023210">
    <property type="entry name" value="NADP_OxRdtase_dom"/>
</dbReference>
<feature type="domain" description="NADP-dependent oxidoreductase" evidence="1">
    <location>
        <begin position="15"/>
        <end position="308"/>
    </location>
</feature>
<dbReference type="Pfam" id="PF00248">
    <property type="entry name" value="Aldo_ket_red"/>
    <property type="match status" value="1"/>
</dbReference>
<dbReference type="InterPro" id="IPR053135">
    <property type="entry name" value="AKR2_Oxidoreductase"/>
</dbReference>
<reference evidence="2" key="1">
    <citation type="submission" date="2018-06" db="EMBL/GenBank/DDBJ databases">
        <authorList>
            <person name="Zhirakovskaya E."/>
        </authorList>
    </citation>
    <scope>NUCLEOTIDE SEQUENCE</scope>
</reference>
<proteinExistence type="predicted"/>
<dbReference type="AlphaFoldDB" id="A0A3B0W1P7"/>
<accession>A0A3B0W1P7</accession>
<gene>
    <name evidence="2" type="ORF">MNBD_GAMMA02-391</name>
</gene>
<dbReference type="SUPFAM" id="SSF51430">
    <property type="entry name" value="NAD(P)-linked oxidoreductase"/>
    <property type="match status" value="1"/>
</dbReference>
<organism evidence="2">
    <name type="scientific">hydrothermal vent metagenome</name>
    <dbReference type="NCBI Taxonomy" id="652676"/>
    <lineage>
        <taxon>unclassified sequences</taxon>
        <taxon>metagenomes</taxon>
        <taxon>ecological metagenomes</taxon>
    </lineage>
</organism>
<dbReference type="CDD" id="cd19095">
    <property type="entry name" value="AKR_PA4992-like"/>
    <property type="match status" value="1"/>
</dbReference>
<dbReference type="EMBL" id="UOFA01000163">
    <property type="protein sequence ID" value="VAW45192.1"/>
    <property type="molecule type" value="Genomic_DNA"/>
</dbReference>
<dbReference type="PANTHER" id="PTHR43312">
    <property type="entry name" value="D-THREO-ALDOSE 1-DEHYDROGENASE"/>
    <property type="match status" value="1"/>
</dbReference>
<dbReference type="InterPro" id="IPR036812">
    <property type="entry name" value="NAD(P)_OxRdtase_dom_sf"/>
</dbReference>